<evidence type="ECO:0000259" key="7">
    <source>
        <dbReference type="PROSITE" id="PS50863"/>
    </source>
</evidence>
<evidence type="ECO:0000256" key="3">
    <source>
        <dbReference type="ARBA" id="ARBA00023125"/>
    </source>
</evidence>
<dbReference type="AlphaFoldDB" id="A0A7J6GCP0"/>
<feature type="region of interest" description="Disordered" evidence="6">
    <location>
        <begin position="354"/>
        <end position="380"/>
    </location>
</feature>
<evidence type="ECO:0000256" key="4">
    <source>
        <dbReference type="ARBA" id="ARBA00023163"/>
    </source>
</evidence>
<feature type="compositionally biased region" description="Basic and acidic residues" evidence="6">
    <location>
        <begin position="1014"/>
        <end position="1032"/>
    </location>
</feature>
<organism evidence="8 9">
    <name type="scientific">Cannabis sativa</name>
    <name type="common">Hemp</name>
    <name type="synonym">Marijuana</name>
    <dbReference type="NCBI Taxonomy" id="3483"/>
    <lineage>
        <taxon>Eukaryota</taxon>
        <taxon>Viridiplantae</taxon>
        <taxon>Streptophyta</taxon>
        <taxon>Embryophyta</taxon>
        <taxon>Tracheophyta</taxon>
        <taxon>Spermatophyta</taxon>
        <taxon>Magnoliopsida</taxon>
        <taxon>eudicotyledons</taxon>
        <taxon>Gunneridae</taxon>
        <taxon>Pentapetalae</taxon>
        <taxon>rosids</taxon>
        <taxon>fabids</taxon>
        <taxon>Rosales</taxon>
        <taxon>Cannabaceae</taxon>
        <taxon>Cannabis</taxon>
    </lineage>
</organism>
<keyword evidence="2" id="KW-0805">Transcription regulation</keyword>
<feature type="region of interest" description="Disordered" evidence="6">
    <location>
        <begin position="157"/>
        <end position="180"/>
    </location>
</feature>
<feature type="domain" description="TF-B3" evidence="7">
    <location>
        <begin position="401"/>
        <end position="501"/>
    </location>
</feature>
<evidence type="ECO:0000256" key="2">
    <source>
        <dbReference type="ARBA" id="ARBA00023015"/>
    </source>
</evidence>
<dbReference type="PANTHER" id="PTHR31920">
    <property type="entry name" value="B3 DOMAIN-CONTAINING"/>
    <property type="match status" value="1"/>
</dbReference>
<dbReference type="CDD" id="cd10017">
    <property type="entry name" value="B3_DNA"/>
    <property type="match status" value="6"/>
</dbReference>
<reference evidence="8 9" key="1">
    <citation type="journal article" date="2020" name="bioRxiv">
        <title>Sequence and annotation of 42 cannabis genomes reveals extensive copy number variation in cannabinoid synthesis and pathogen resistance genes.</title>
        <authorList>
            <person name="Mckernan K.J."/>
            <person name="Helbert Y."/>
            <person name="Kane L.T."/>
            <person name="Ebling H."/>
            <person name="Zhang L."/>
            <person name="Liu B."/>
            <person name="Eaton Z."/>
            <person name="Mclaughlin S."/>
            <person name="Kingan S."/>
            <person name="Baybayan P."/>
            <person name="Concepcion G."/>
            <person name="Jordan M."/>
            <person name="Riva A."/>
            <person name="Barbazuk W."/>
            <person name="Harkins T."/>
        </authorList>
    </citation>
    <scope>NUCLEOTIDE SEQUENCE [LARGE SCALE GENOMIC DNA]</scope>
    <source>
        <strain evidence="9">cv. Jamaican Lion 4</strain>
        <tissue evidence="8">Leaf</tissue>
    </source>
</reference>
<feature type="compositionally biased region" description="Polar residues" evidence="6">
    <location>
        <begin position="1004"/>
        <end position="1013"/>
    </location>
</feature>
<name>A0A7J6GCP0_CANSA</name>
<evidence type="ECO:0000313" key="8">
    <source>
        <dbReference type="EMBL" id="KAF4380716.1"/>
    </source>
</evidence>
<dbReference type="SMART" id="SM01019">
    <property type="entry name" value="B3"/>
    <property type="match status" value="6"/>
</dbReference>
<dbReference type="GO" id="GO:0005634">
    <property type="term" value="C:nucleus"/>
    <property type="evidence" value="ECO:0007669"/>
    <property type="project" value="UniProtKB-SubCell"/>
</dbReference>
<dbReference type="PANTHER" id="PTHR31920:SF108">
    <property type="entry name" value="B3 DOMAIN-CONTAINING TRANSCRIPTION FACTOR VRN1-LIKE"/>
    <property type="match status" value="1"/>
</dbReference>
<proteinExistence type="predicted"/>
<comment type="subcellular location">
    <subcellularLocation>
        <location evidence="1">Nucleus</location>
    </subcellularLocation>
</comment>
<evidence type="ECO:0000256" key="6">
    <source>
        <dbReference type="SAM" id="MobiDB-lite"/>
    </source>
</evidence>
<dbReference type="GO" id="GO:0003677">
    <property type="term" value="F:DNA binding"/>
    <property type="evidence" value="ECO:0007669"/>
    <property type="project" value="UniProtKB-KW"/>
</dbReference>
<keyword evidence="4" id="KW-0804">Transcription</keyword>
<feature type="region of interest" description="Disordered" evidence="6">
    <location>
        <begin position="1004"/>
        <end position="1032"/>
    </location>
</feature>
<dbReference type="Proteomes" id="UP000525078">
    <property type="component" value="Unassembled WGS sequence"/>
</dbReference>
<sequence length="1032" mass="119177">MLSSKNPQFFKIILEHTLNDNKLRVPPSFVKKCGEAFTESVFVKLPCGSKWKMKLENYKENYWLEEGWPEFVKHYSIERGYMLTFRYDGNSEIYVIIFGTNNVEIDYPPAPVNFFKSNIDNGELRVPKREVIDNVDSFEILYDISSCPKTGVKSSCSQPFKRMKTNPPGKLDSPSKSNGDRFATYPTKKMTYGIRKTMKSLTHSEKIVAFQRTNGFTSEHPFFKTIMQPYYILGRNLTFPQVFAQMYLNNYRFCDVTLKVQNENKSWRLKYTYTEHKIAQPRFQGGWQSFVVDNNLKVGDVCVFVLLNATDDILFEVVIFRAEESSKDSVGTTYNEVGTPGFLNSSSEKQEFGKQLSSTFDERVTSTEKDSSEKQEFGQQLPSTFNERVKSIEKDAIENENPFFKTVIQPSNKWHVRVPLEFADKHIIKEGDMVLAIPNGGQWPAQFKRRTSYTTGKSAAVIYDGWNEFMTENALEVGDVCIFELLNRAEIVLYVSIVRVSDFLKQERSQVNNSTEGEKKPKGDVRMLSEKPTFSSRNPHFFKIILTETLKENKIRVPQYFVEKCGETLTERVFVKLPCGSKWPMKLENDNGKFWLQNGWPEFMKHYSLKRGHMLTFRYDGNSEIYAVIFDTNTVEIDYPSIPVCFDKSTIDGEIRVPKREVIDVVDSIEILDDISQCHETGLKSSCSRPFKRMKTSYTGQFDSPKKSKGDKSANTTTKKMPYGIPKYMKTLDESERIAALKRSNGFKSEYPFFKMTFPRIFAKKHLSDRSYKVTLKVPNEKKTWSVTYTYREHERAKPRFQGGWAKFVRENNLEVGDVCVFVLIKETNISFEVVIFRAGASSEGSVDITHNSSSEKQEHRCKSSQRTDPQLVEKQLPSTFHERVKVLEKDAIEHENSLFKIVIQPSNKRLVCVPLDIVEKYIRNEGDAILSIPNGRQYWTAQFKMMKSYIDGNCRAIIYNGWKKFMEDNNLEVGDVCVFELLNGIEISFQVLIVRVSGNLNHQRPQASNSVEGENKSKEDESVKIERDDEM</sequence>
<dbReference type="InterPro" id="IPR050655">
    <property type="entry name" value="Plant_B3_domain"/>
</dbReference>
<dbReference type="Gene3D" id="2.40.330.10">
    <property type="entry name" value="DNA-binding pseudobarrel domain"/>
    <property type="match status" value="6"/>
</dbReference>
<dbReference type="Pfam" id="PF02362">
    <property type="entry name" value="B3"/>
    <property type="match status" value="6"/>
</dbReference>
<feature type="domain" description="TF-B3" evidence="7">
    <location>
        <begin position="540"/>
        <end position="633"/>
    </location>
</feature>
<feature type="region of interest" description="Disordered" evidence="6">
    <location>
        <begin position="845"/>
        <end position="870"/>
    </location>
</feature>
<dbReference type="SUPFAM" id="SSF101936">
    <property type="entry name" value="DNA-binding pseudobarrel domain"/>
    <property type="match status" value="6"/>
</dbReference>
<feature type="compositionally biased region" description="Basic and acidic residues" evidence="6">
    <location>
        <begin position="360"/>
        <end position="376"/>
    </location>
</feature>
<accession>A0A7J6GCP0</accession>
<keyword evidence="3" id="KW-0238">DNA-binding</keyword>
<comment type="caution">
    <text evidence="8">The sequence shown here is derived from an EMBL/GenBank/DDBJ whole genome shotgun (WGS) entry which is preliminary data.</text>
</comment>
<evidence type="ECO:0000256" key="1">
    <source>
        <dbReference type="ARBA" id="ARBA00004123"/>
    </source>
</evidence>
<dbReference type="InterPro" id="IPR003340">
    <property type="entry name" value="B3_DNA-bd"/>
</dbReference>
<dbReference type="PROSITE" id="PS50863">
    <property type="entry name" value="B3"/>
    <property type="match status" value="6"/>
</dbReference>
<dbReference type="InterPro" id="IPR015300">
    <property type="entry name" value="DNA-bd_pseudobarrel_sf"/>
</dbReference>
<dbReference type="EMBL" id="JAATIP010000064">
    <property type="protein sequence ID" value="KAF4380716.1"/>
    <property type="molecule type" value="Genomic_DNA"/>
</dbReference>
<evidence type="ECO:0000313" key="9">
    <source>
        <dbReference type="Proteomes" id="UP000525078"/>
    </source>
</evidence>
<feature type="domain" description="TF-B3" evidence="7">
    <location>
        <begin position="222"/>
        <end position="323"/>
    </location>
</feature>
<keyword evidence="5" id="KW-0539">Nucleus</keyword>
<feature type="region of interest" description="Disordered" evidence="6">
    <location>
        <begin position="698"/>
        <end position="717"/>
    </location>
</feature>
<feature type="domain" description="TF-B3" evidence="7">
    <location>
        <begin position="897"/>
        <end position="998"/>
    </location>
</feature>
<gene>
    <name evidence="8" type="ORF">F8388_017070</name>
</gene>
<feature type="domain" description="TF-B3" evidence="7">
    <location>
        <begin position="8"/>
        <end position="101"/>
    </location>
</feature>
<feature type="domain" description="TF-B3" evidence="7">
    <location>
        <begin position="741"/>
        <end position="840"/>
    </location>
</feature>
<protein>
    <recommendedName>
        <fullName evidence="7">TF-B3 domain-containing protein</fullName>
    </recommendedName>
</protein>
<evidence type="ECO:0000256" key="5">
    <source>
        <dbReference type="ARBA" id="ARBA00023242"/>
    </source>
</evidence>